<organism evidence="4 5">
    <name type="scientific">Rhodopseudomonas palustris</name>
    <dbReference type="NCBI Taxonomy" id="1076"/>
    <lineage>
        <taxon>Bacteria</taxon>
        <taxon>Pseudomonadati</taxon>
        <taxon>Pseudomonadota</taxon>
        <taxon>Alphaproteobacteria</taxon>
        <taxon>Hyphomicrobiales</taxon>
        <taxon>Nitrobacteraceae</taxon>
        <taxon>Rhodopseudomonas</taxon>
    </lineage>
</organism>
<dbReference type="PROSITE" id="PS51898">
    <property type="entry name" value="TYR_RECOMBINASE"/>
    <property type="match status" value="1"/>
</dbReference>
<evidence type="ECO:0000256" key="1">
    <source>
        <dbReference type="ARBA" id="ARBA00023172"/>
    </source>
</evidence>
<sequence length="399" mass="44953">MHNRFTEIYPLTTKVIRLPEGDRHVLTVNAKGFPVDWPNLYCMISLRPSSMALSTMQTHATAICMLHNWCGDQGIPLQERIEKLDLFTMSEIAALRFAMRVNRSPGSESATVEPPHWSMRLKAISAYIAWHGDHVLSRMSARDERWPAARKRLTATCKRINGTIKHRKGKKKEGLEKDQQTALATGISLGHPKNPFNANVQPRNLALIAVYSEGGLRRGEGGGLKICDMHLNGNEPYIEVERRPDDPDDPRAQEPNTKTEAHPVPIGTKVARLLGDYMIYDRPNYKNARKSPYVFLSQEGQPLSLSSIDQVFRALRAVPGVPKDFSPNSLRRTWNDRVGDAAELLGIAPELEMQIRNQAQGRVRHSGEAMDYQRGRLRRRGNAIAIRMQDIATKDGKND</sequence>
<dbReference type="GO" id="GO:0003677">
    <property type="term" value="F:DNA binding"/>
    <property type="evidence" value="ECO:0007669"/>
    <property type="project" value="InterPro"/>
</dbReference>
<name>A0A933RYT7_RHOPL</name>
<dbReference type="AlphaFoldDB" id="A0A933RYT7"/>
<reference evidence="4" key="1">
    <citation type="submission" date="2020-07" db="EMBL/GenBank/DDBJ databases">
        <title>Huge and variable diversity of episymbiotic CPR bacteria and DPANN archaea in groundwater ecosystems.</title>
        <authorList>
            <person name="He C.Y."/>
            <person name="Keren R."/>
            <person name="Whittaker M."/>
            <person name="Farag I.F."/>
            <person name="Doudna J."/>
            <person name="Cate J.H.D."/>
            <person name="Banfield J.F."/>
        </authorList>
    </citation>
    <scope>NUCLEOTIDE SEQUENCE</scope>
    <source>
        <strain evidence="4">NC_groundwater_1818_Pr3_B-0.1um_66_35</strain>
    </source>
</reference>
<feature type="region of interest" description="Disordered" evidence="2">
    <location>
        <begin position="239"/>
        <end position="262"/>
    </location>
</feature>
<evidence type="ECO:0000313" key="4">
    <source>
        <dbReference type="EMBL" id="MBI5129869.1"/>
    </source>
</evidence>
<gene>
    <name evidence="4" type="ORF">HZA66_10530</name>
</gene>
<keyword evidence="1" id="KW-0233">DNA recombination</keyword>
<protein>
    <submittedName>
        <fullName evidence="4">Tyrosine-type recombinase/integrase</fullName>
    </submittedName>
</protein>
<dbReference type="EMBL" id="JACRJB010000025">
    <property type="protein sequence ID" value="MBI5129869.1"/>
    <property type="molecule type" value="Genomic_DNA"/>
</dbReference>
<evidence type="ECO:0000259" key="3">
    <source>
        <dbReference type="PROSITE" id="PS51898"/>
    </source>
</evidence>
<dbReference type="InterPro" id="IPR011010">
    <property type="entry name" value="DNA_brk_join_enz"/>
</dbReference>
<feature type="domain" description="Tyr recombinase" evidence="3">
    <location>
        <begin position="170"/>
        <end position="385"/>
    </location>
</feature>
<dbReference type="GO" id="GO:0015074">
    <property type="term" value="P:DNA integration"/>
    <property type="evidence" value="ECO:0007669"/>
    <property type="project" value="InterPro"/>
</dbReference>
<dbReference type="Pfam" id="PF00589">
    <property type="entry name" value="Phage_integrase"/>
    <property type="match status" value="1"/>
</dbReference>
<dbReference type="Gene3D" id="1.10.443.10">
    <property type="entry name" value="Intergrase catalytic core"/>
    <property type="match status" value="1"/>
</dbReference>
<proteinExistence type="predicted"/>
<comment type="caution">
    <text evidence="4">The sequence shown here is derived from an EMBL/GenBank/DDBJ whole genome shotgun (WGS) entry which is preliminary data.</text>
</comment>
<dbReference type="SUPFAM" id="SSF56349">
    <property type="entry name" value="DNA breaking-rejoining enzymes"/>
    <property type="match status" value="1"/>
</dbReference>
<dbReference type="Proteomes" id="UP000782519">
    <property type="component" value="Unassembled WGS sequence"/>
</dbReference>
<dbReference type="InterPro" id="IPR002104">
    <property type="entry name" value="Integrase_catalytic"/>
</dbReference>
<evidence type="ECO:0000256" key="2">
    <source>
        <dbReference type="SAM" id="MobiDB-lite"/>
    </source>
</evidence>
<evidence type="ECO:0000313" key="5">
    <source>
        <dbReference type="Proteomes" id="UP000782519"/>
    </source>
</evidence>
<dbReference type="InterPro" id="IPR013762">
    <property type="entry name" value="Integrase-like_cat_sf"/>
</dbReference>
<dbReference type="GO" id="GO:0006310">
    <property type="term" value="P:DNA recombination"/>
    <property type="evidence" value="ECO:0007669"/>
    <property type="project" value="UniProtKB-KW"/>
</dbReference>
<feature type="compositionally biased region" description="Basic and acidic residues" evidence="2">
    <location>
        <begin position="239"/>
        <end position="261"/>
    </location>
</feature>
<accession>A0A933RYT7</accession>